<comment type="similarity">
    <text evidence="2 9">Belongs to the branched chain amino acid transporter family.</text>
</comment>
<keyword evidence="8 9" id="KW-0472">Membrane</keyword>
<dbReference type="InterPro" id="IPR004685">
    <property type="entry name" value="Brnchd-chn_aa_trnsp_Livcs"/>
</dbReference>
<comment type="subcellular location">
    <subcellularLocation>
        <location evidence="1 9">Cell membrane</location>
        <topology evidence="1 9">Multi-pass membrane protein</topology>
    </subcellularLocation>
</comment>
<feature type="transmembrane region" description="Helical" evidence="9">
    <location>
        <begin position="248"/>
        <end position="271"/>
    </location>
</feature>
<feature type="transmembrane region" description="Helical" evidence="9">
    <location>
        <begin position="83"/>
        <end position="105"/>
    </location>
</feature>
<gene>
    <name evidence="10" type="primary">brnQ</name>
    <name evidence="10" type="ORF">ACFFLI_03930</name>
</gene>
<keyword evidence="11" id="KW-1185">Reference proteome</keyword>
<comment type="function">
    <text evidence="9">Component of the transport system for branched-chain amino acids.</text>
</comment>
<feature type="transmembrane region" description="Helical" evidence="9">
    <location>
        <begin position="354"/>
        <end position="375"/>
    </location>
</feature>
<dbReference type="PANTHER" id="PTHR30588">
    <property type="entry name" value="BRANCHED-CHAIN AMINO ACID TRANSPORT SYSTEM 2 CARRIER PROTEIN"/>
    <property type="match status" value="1"/>
</dbReference>
<feature type="transmembrane region" description="Helical" evidence="9">
    <location>
        <begin position="325"/>
        <end position="348"/>
    </location>
</feature>
<organism evidence="10 11">
    <name type="scientific">Lactiplantibacillus modestisalitolerans</name>
    <dbReference type="NCBI Taxonomy" id="1457219"/>
    <lineage>
        <taxon>Bacteria</taxon>
        <taxon>Bacillati</taxon>
        <taxon>Bacillota</taxon>
        <taxon>Bacilli</taxon>
        <taxon>Lactobacillales</taxon>
        <taxon>Lactobacillaceae</taxon>
        <taxon>Lactiplantibacillus</taxon>
    </lineage>
</organism>
<proteinExistence type="inferred from homology"/>
<protein>
    <recommendedName>
        <fullName evidence="9">Branched-chain amino acid transport system carrier protein</fullName>
    </recommendedName>
</protein>
<keyword evidence="3 9" id="KW-0813">Transport</keyword>
<evidence type="ECO:0000256" key="1">
    <source>
        <dbReference type="ARBA" id="ARBA00004651"/>
    </source>
</evidence>
<sequence>MLDKIQKRSLTKRDYVTLSSMIFALFFGAGNLIFPLHLGQLAGGHWGMAAVGFLVTAVLLPLLSVLAVCVTKSKGVYDIGRPLGATFAVVFMVLIHFTIGPFFGTPRTATVSFTVGLAPFFPAKYQSLALLTFSAAFFGLAYYLSVEQSKIMARVGKLLNPLFLLLLVVIFTVAFSSPLAHAGSTPATAAYQGAGFVNGFLQGYNTMDALAGLALGVTIVTAVKFMGQTDPNKAAWVTARAGLFSMSFEGLIYVLLILLGAQSLGMFKLSANGGVAFNQIVNHYMGGVGQAILAVLIITTCLTTAIGLVAAFAQDFHKHFKFLSYKAWLRITCLASFLTANIGLNQIIAWSTPVLMFLYPLAMALIFLSILSPLFHKASVVYVWVVVFTVVPAVFDMVAAFPTVVSQSAFGLAMAHVQSYLPLASSGMDWLVPALVGAVFGTVHYLVLQRGKAGATANLEMPTKR</sequence>
<evidence type="ECO:0000256" key="2">
    <source>
        <dbReference type="ARBA" id="ARBA00008540"/>
    </source>
</evidence>
<dbReference type="Gene3D" id="1.20.1740.10">
    <property type="entry name" value="Amino acid/polyamine transporter I"/>
    <property type="match status" value="1"/>
</dbReference>
<keyword evidence="5 9" id="KW-0812">Transmembrane</keyword>
<feature type="transmembrane region" description="Helical" evidence="9">
    <location>
        <begin position="291"/>
        <end position="313"/>
    </location>
</feature>
<feature type="transmembrane region" description="Helical" evidence="9">
    <location>
        <begin position="46"/>
        <end position="71"/>
    </location>
</feature>
<evidence type="ECO:0000256" key="8">
    <source>
        <dbReference type="ARBA" id="ARBA00023136"/>
    </source>
</evidence>
<evidence type="ECO:0000256" key="3">
    <source>
        <dbReference type="ARBA" id="ARBA00022448"/>
    </source>
</evidence>
<evidence type="ECO:0000313" key="11">
    <source>
        <dbReference type="Proteomes" id="UP001589691"/>
    </source>
</evidence>
<keyword evidence="6 9" id="KW-0029">Amino-acid transport</keyword>
<dbReference type="Proteomes" id="UP001589691">
    <property type="component" value="Unassembled WGS sequence"/>
</dbReference>
<dbReference type="PANTHER" id="PTHR30588:SF0">
    <property type="entry name" value="BRANCHED-CHAIN AMINO ACID PERMEASE BRNQ"/>
    <property type="match status" value="1"/>
</dbReference>
<evidence type="ECO:0000313" key="10">
    <source>
        <dbReference type="EMBL" id="MFB9769023.1"/>
    </source>
</evidence>
<dbReference type="RefSeq" id="WP_137643045.1">
    <property type="nucleotide sequence ID" value="NZ_BJEA01000013.1"/>
</dbReference>
<feature type="transmembrane region" description="Helical" evidence="9">
    <location>
        <begin position="430"/>
        <end position="448"/>
    </location>
</feature>
<keyword evidence="7 9" id="KW-1133">Transmembrane helix</keyword>
<evidence type="ECO:0000256" key="5">
    <source>
        <dbReference type="ARBA" id="ARBA00022692"/>
    </source>
</evidence>
<evidence type="ECO:0000256" key="7">
    <source>
        <dbReference type="ARBA" id="ARBA00022989"/>
    </source>
</evidence>
<name>A0ABV5WSR8_9LACO</name>
<feature type="transmembrane region" description="Helical" evidence="9">
    <location>
        <begin position="15"/>
        <end position="34"/>
    </location>
</feature>
<feature type="transmembrane region" description="Helical" evidence="9">
    <location>
        <begin position="158"/>
        <end position="176"/>
    </location>
</feature>
<comment type="caution">
    <text evidence="10">The sequence shown here is derived from an EMBL/GenBank/DDBJ whole genome shotgun (WGS) entry which is preliminary data.</text>
</comment>
<dbReference type="EMBL" id="JBHLZY010000008">
    <property type="protein sequence ID" value="MFB9769023.1"/>
    <property type="molecule type" value="Genomic_DNA"/>
</dbReference>
<dbReference type="Pfam" id="PF05525">
    <property type="entry name" value="Branch_AA_trans"/>
    <property type="match status" value="1"/>
</dbReference>
<feature type="transmembrane region" description="Helical" evidence="9">
    <location>
        <begin position="125"/>
        <end position="146"/>
    </location>
</feature>
<dbReference type="NCBIfam" id="TIGR00796">
    <property type="entry name" value="livcs"/>
    <property type="match status" value="1"/>
</dbReference>
<evidence type="ECO:0000256" key="9">
    <source>
        <dbReference type="RuleBase" id="RU362122"/>
    </source>
</evidence>
<reference evidence="10 11" key="1">
    <citation type="submission" date="2024-09" db="EMBL/GenBank/DDBJ databases">
        <authorList>
            <person name="Sun Q."/>
            <person name="Mori K."/>
        </authorList>
    </citation>
    <scope>NUCLEOTIDE SEQUENCE [LARGE SCALE GENOMIC DNA]</scope>
    <source>
        <strain evidence="10 11">TBRC 4576</strain>
    </source>
</reference>
<feature type="transmembrane region" description="Helical" evidence="9">
    <location>
        <begin position="382"/>
        <end position="410"/>
    </location>
</feature>
<keyword evidence="4" id="KW-1003">Cell membrane</keyword>
<accession>A0ABV5WSR8</accession>
<evidence type="ECO:0000256" key="6">
    <source>
        <dbReference type="ARBA" id="ARBA00022970"/>
    </source>
</evidence>
<feature type="transmembrane region" description="Helical" evidence="9">
    <location>
        <begin position="209"/>
        <end position="227"/>
    </location>
</feature>
<evidence type="ECO:0000256" key="4">
    <source>
        <dbReference type="ARBA" id="ARBA00022475"/>
    </source>
</evidence>